<gene>
    <name evidence="8" type="ORF">ARMGADRAFT_658526</name>
</gene>
<dbReference type="PROSITE" id="PS50005">
    <property type="entry name" value="TPR"/>
    <property type="match status" value="1"/>
</dbReference>
<feature type="compositionally biased region" description="Basic and acidic residues" evidence="6">
    <location>
        <begin position="204"/>
        <end position="215"/>
    </location>
</feature>
<dbReference type="Proteomes" id="UP000217790">
    <property type="component" value="Unassembled WGS sequence"/>
</dbReference>
<accession>A0A2H3EBE9</accession>
<dbReference type="STRING" id="47427.A0A2H3EBE9"/>
<dbReference type="InterPro" id="IPR051966">
    <property type="entry name" value="RPAP3"/>
</dbReference>
<dbReference type="Gene3D" id="1.25.40.10">
    <property type="entry name" value="Tetratricopeptide repeat domain"/>
    <property type="match status" value="1"/>
</dbReference>
<feature type="region of interest" description="Disordered" evidence="6">
    <location>
        <begin position="243"/>
        <end position="265"/>
    </location>
</feature>
<evidence type="ECO:0000259" key="7">
    <source>
        <dbReference type="Pfam" id="PF13877"/>
    </source>
</evidence>
<dbReference type="SUPFAM" id="SSF48452">
    <property type="entry name" value="TPR-like"/>
    <property type="match status" value="1"/>
</dbReference>
<keyword evidence="9" id="KW-1185">Reference proteome</keyword>
<keyword evidence="1" id="KW-0677">Repeat</keyword>
<dbReference type="PANTHER" id="PTHR46423">
    <property type="entry name" value="RNA POLYMERASE II-ASSOCIATED PROTEIN 3"/>
    <property type="match status" value="1"/>
</dbReference>
<evidence type="ECO:0000313" key="9">
    <source>
        <dbReference type="Proteomes" id="UP000217790"/>
    </source>
</evidence>
<dbReference type="OrthoDB" id="629492at2759"/>
<organism evidence="8 9">
    <name type="scientific">Armillaria gallica</name>
    <name type="common">Bulbous honey fungus</name>
    <name type="synonym">Armillaria bulbosa</name>
    <dbReference type="NCBI Taxonomy" id="47427"/>
    <lineage>
        <taxon>Eukaryota</taxon>
        <taxon>Fungi</taxon>
        <taxon>Dikarya</taxon>
        <taxon>Basidiomycota</taxon>
        <taxon>Agaricomycotina</taxon>
        <taxon>Agaricomycetes</taxon>
        <taxon>Agaricomycetidae</taxon>
        <taxon>Agaricales</taxon>
        <taxon>Marasmiineae</taxon>
        <taxon>Physalacriaceae</taxon>
        <taxon>Armillaria</taxon>
    </lineage>
</organism>
<evidence type="ECO:0000256" key="4">
    <source>
        <dbReference type="ARBA" id="ARBA00040133"/>
    </source>
</evidence>
<sequence length="380" mass="41529">MSSKQAQLDKEKGNAAFKAGDYATAVGHYSSAIVNDRKDYTLPLNRAAAYLKLGKHDDAERDCTTVLSLNASNTKALFRRSQARVGTGKLKEAEDDLRAAAKLEPSNTSIAQELTKVTDTSKRKTVSKAKPIDVAPNSKPMRRRIPITIVDDTIDKPPSASVTSSIPEKIEPSARAAPIKRVEIQPKQAPKEEHTASTPQATFKEAKRSRDDVKTTRVGGGIFRSNGSNTIFPTREVTVSKSNDAKATPSHPVEHDVPAYTPPKAPSVPVPTSLYDLTKAWDVHRSSEERYQIITSVPPAQLPALFKTSLEPSLLASILETFLNTSNKDSDVVAGYLEALSKVPRLGTIILFLSEGERTVLRRLVEKVGVDKVNVIWRKV</sequence>
<comment type="similarity">
    <text evidence="3">Belongs to the RPAP3 family.</text>
</comment>
<dbReference type="InParanoid" id="A0A2H3EBE9"/>
<dbReference type="InterPro" id="IPR019734">
    <property type="entry name" value="TPR_rpt"/>
</dbReference>
<evidence type="ECO:0000256" key="1">
    <source>
        <dbReference type="ARBA" id="ARBA00022737"/>
    </source>
</evidence>
<evidence type="ECO:0000256" key="6">
    <source>
        <dbReference type="SAM" id="MobiDB-lite"/>
    </source>
</evidence>
<evidence type="ECO:0000256" key="3">
    <source>
        <dbReference type="ARBA" id="ARBA00038275"/>
    </source>
</evidence>
<dbReference type="AlphaFoldDB" id="A0A2H3EBE9"/>
<evidence type="ECO:0000313" key="8">
    <source>
        <dbReference type="EMBL" id="PBK97883.1"/>
    </source>
</evidence>
<feature type="domain" description="RNA-polymerase II-associated protein 3-like C-terminal" evidence="7">
    <location>
        <begin position="271"/>
        <end position="358"/>
    </location>
</feature>
<dbReference type="Pfam" id="PF13877">
    <property type="entry name" value="RPAP3_C"/>
    <property type="match status" value="1"/>
</dbReference>
<feature type="compositionally biased region" description="Basic and acidic residues" evidence="6">
    <location>
        <begin position="183"/>
        <end position="195"/>
    </location>
</feature>
<name>A0A2H3EBE9_ARMGA</name>
<proteinExistence type="inferred from homology"/>
<dbReference type="GO" id="GO:0101031">
    <property type="term" value="C:protein folding chaperone complex"/>
    <property type="evidence" value="ECO:0007669"/>
    <property type="project" value="TreeGrafter"/>
</dbReference>
<reference evidence="9" key="1">
    <citation type="journal article" date="2017" name="Nat. Ecol. Evol.">
        <title>Genome expansion and lineage-specific genetic innovations in the forest pathogenic fungi Armillaria.</title>
        <authorList>
            <person name="Sipos G."/>
            <person name="Prasanna A.N."/>
            <person name="Walter M.C."/>
            <person name="O'Connor E."/>
            <person name="Balint B."/>
            <person name="Krizsan K."/>
            <person name="Kiss B."/>
            <person name="Hess J."/>
            <person name="Varga T."/>
            <person name="Slot J."/>
            <person name="Riley R."/>
            <person name="Boka B."/>
            <person name="Rigling D."/>
            <person name="Barry K."/>
            <person name="Lee J."/>
            <person name="Mihaltcheva S."/>
            <person name="LaButti K."/>
            <person name="Lipzen A."/>
            <person name="Waldron R."/>
            <person name="Moloney N.M."/>
            <person name="Sperisen C."/>
            <person name="Kredics L."/>
            <person name="Vagvoelgyi C."/>
            <person name="Patrignani A."/>
            <person name="Fitzpatrick D."/>
            <person name="Nagy I."/>
            <person name="Doyle S."/>
            <person name="Anderson J.B."/>
            <person name="Grigoriev I.V."/>
            <person name="Gueldener U."/>
            <person name="Muensterkoetter M."/>
            <person name="Nagy L.G."/>
        </authorList>
    </citation>
    <scope>NUCLEOTIDE SEQUENCE [LARGE SCALE GENOMIC DNA]</scope>
    <source>
        <strain evidence="9">Ar21-2</strain>
    </source>
</reference>
<dbReference type="InterPro" id="IPR025986">
    <property type="entry name" value="RPAP3-like_C"/>
</dbReference>
<protein>
    <recommendedName>
        <fullName evidence="4">RNA polymerase II-associated protein 3</fullName>
    </recommendedName>
</protein>
<dbReference type="PANTHER" id="PTHR46423:SF1">
    <property type="entry name" value="RNA POLYMERASE II-ASSOCIATED PROTEIN 3"/>
    <property type="match status" value="1"/>
</dbReference>
<dbReference type="EMBL" id="KZ293649">
    <property type="protein sequence ID" value="PBK97883.1"/>
    <property type="molecule type" value="Genomic_DNA"/>
</dbReference>
<dbReference type="Pfam" id="PF13181">
    <property type="entry name" value="TPR_8"/>
    <property type="match status" value="1"/>
</dbReference>
<dbReference type="InterPro" id="IPR011990">
    <property type="entry name" value="TPR-like_helical_dom_sf"/>
</dbReference>
<dbReference type="SMART" id="SM00028">
    <property type="entry name" value="TPR"/>
    <property type="match status" value="3"/>
</dbReference>
<feature type="region of interest" description="Disordered" evidence="6">
    <location>
        <begin position="183"/>
        <end position="229"/>
    </location>
</feature>
<feature type="repeat" description="TPR" evidence="5">
    <location>
        <begin position="74"/>
        <end position="107"/>
    </location>
</feature>
<evidence type="ECO:0000256" key="2">
    <source>
        <dbReference type="ARBA" id="ARBA00022803"/>
    </source>
</evidence>
<dbReference type="OMA" id="CVHMNTG"/>
<evidence type="ECO:0000256" key="5">
    <source>
        <dbReference type="PROSITE-ProRule" id="PRU00339"/>
    </source>
</evidence>
<keyword evidence="2 5" id="KW-0802">TPR repeat</keyword>